<dbReference type="PANTHER" id="PTHR24055">
    <property type="entry name" value="MITOGEN-ACTIVATED PROTEIN KINASE"/>
    <property type="match status" value="1"/>
</dbReference>
<dbReference type="SUPFAM" id="SSF50985">
    <property type="entry name" value="RCC1/BLIP-II"/>
    <property type="match status" value="1"/>
</dbReference>
<dbReference type="SMART" id="SM00220">
    <property type="entry name" value="S_TKc"/>
    <property type="match status" value="1"/>
</dbReference>
<evidence type="ECO:0000256" key="2">
    <source>
        <dbReference type="ARBA" id="ARBA00022840"/>
    </source>
</evidence>
<dbReference type="CDD" id="cd17039">
    <property type="entry name" value="Ubl_ubiquitin_like"/>
    <property type="match status" value="1"/>
</dbReference>
<feature type="domain" description="Protein kinase" evidence="3">
    <location>
        <begin position="411"/>
        <end position="697"/>
    </location>
</feature>
<keyword evidence="1" id="KW-0547">Nucleotide-binding</keyword>
<evidence type="ECO:0000259" key="4">
    <source>
        <dbReference type="PROSITE" id="PS50053"/>
    </source>
</evidence>
<dbReference type="InterPro" id="IPR000626">
    <property type="entry name" value="Ubiquitin-like_dom"/>
</dbReference>
<gene>
    <name evidence="5" type="primary">erkB</name>
    <name evidence="5" type="ORF">AK812_SmicGene15375</name>
</gene>
<dbReference type="EMBL" id="LSRX01000279">
    <property type="protein sequence ID" value="OLQ01847.1"/>
    <property type="molecule type" value="Genomic_DNA"/>
</dbReference>
<reference evidence="5 6" key="1">
    <citation type="submission" date="2016-02" db="EMBL/GenBank/DDBJ databases">
        <title>Genome analysis of coral dinoflagellate symbionts highlights evolutionary adaptations to a symbiotic lifestyle.</title>
        <authorList>
            <person name="Aranda M."/>
            <person name="Li Y."/>
            <person name="Liew Y.J."/>
            <person name="Baumgarten S."/>
            <person name="Simakov O."/>
            <person name="Wilson M."/>
            <person name="Piel J."/>
            <person name="Ashoor H."/>
            <person name="Bougouffa S."/>
            <person name="Bajic V.B."/>
            <person name="Ryu T."/>
            <person name="Ravasi T."/>
            <person name="Bayer T."/>
            <person name="Micklem G."/>
            <person name="Kim H."/>
            <person name="Bhak J."/>
            <person name="Lajeunesse T.C."/>
            <person name="Voolstra C.R."/>
        </authorList>
    </citation>
    <scope>NUCLEOTIDE SEQUENCE [LARGE SCALE GENOMIC DNA]</scope>
    <source>
        <strain evidence="5 6">CCMP2467</strain>
    </source>
</reference>
<keyword evidence="5" id="KW-0418">Kinase</keyword>
<dbReference type="GO" id="GO:0004672">
    <property type="term" value="F:protein kinase activity"/>
    <property type="evidence" value="ECO:0007669"/>
    <property type="project" value="InterPro"/>
</dbReference>
<dbReference type="InterPro" id="IPR008271">
    <property type="entry name" value="Ser/Thr_kinase_AS"/>
</dbReference>
<keyword evidence="6" id="KW-1185">Reference proteome</keyword>
<evidence type="ECO:0000313" key="6">
    <source>
        <dbReference type="Proteomes" id="UP000186817"/>
    </source>
</evidence>
<dbReference type="Proteomes" id="UP000186817">
    <property type="component" value="Unassembled WGS sequence"/>
</dbReference>
<dbReference type="InterPro" id="IPR050117">
    <property type="entry name" value="MAPK"/>
</dbReference>
<name>A0A1Q9E348_SYMMI</name>
<dbReference type="Gene3D" id="2.130.10.30">
    <property type="entry name" value="Regulator of chromosome condensation 1/beta-lactamase-inhibitor protein II"/>
    <property type="match status" value="2"/>
</dbReference>
<dbReference type="InterPro" id="IPR009091">
    <property type="entry name" value="RCC1/BLIP-II"/>
</dbReference>
<dbReference type="PROSITE" id="PS00108">
    <property type="entry name" value="PROTEIN_KINASE_ST"/>
    <property type="match status" value="1"/>
</dbReference>
<sequence length="697" mass="73657">MSITVDIALLSGKTVTVKTGLDDQVETLKLQAQTMLGVGRGRLLNSSGVVLDACSKIEDAGLQNGDSLTLHIKNVQVQTTRSAFAAILGDGCVKSWGDAGRGGDSSAVQDQLTNVQQIQATDSAFAAILGDGSVVTWGDVASGGDSSDVQDQLKNVQQIQANAHAFAAILADGSVVTWGHECSGGNSSDVQDQLKNVQQIQAAGNAFAAILGDGSVVTWGYPGYGGDSSAVRDQLKNVQQIQATLHSFAAILGDRSVVTWGDAGSGGDSSAVQAQLKNVKQVQVCGFAFGVFAAILGDGSVVTWDGRDHSDFSWSSDALDQLKNVQHIHATQCDFAAILCNGSVVTWQGGDIVNVLDESKNVQQIQASENAFAAILADGSVVTWGYPGYGGDSSAVQDQLKNVQQIQATSRAFAAILGDGSVVTWGYPGYGGDSSAVQDQLKNVQQIQANERDFAAILADGCVVTWGSSIFTWGDAASGVLKDLMMALGLGASHRPTSLSHNNVVVLLDAVLPKSGNDLYLVFPAAAHDLDKAIRYNLLDGAAQRLVARDMARALRYLHESGLIHRDIKPGNVLMEPTGARLCDFGLVRCFGSSRSLTEYVGMRWYRAPELLLAKTNYSEAVDIWAYACVVAEMAECLPKLTPEDNGKATRLHSQDCLNAIAPVLPEFMGGSADLAPSNMTLMMLGRRIKTRPLRCV</sequence>
<dbReference type="OrthoDB" id="442897at2759"/>
<proteinExistence type="predicted"/>
<evidence type="ECO:0000313" key="5">
    <source>
        <dbReference type="EMBL" id="OLQ01847.1"/>
    </source>
</evidence>
<dbReference type="PROSITE" id="PS50053">
    <property type="entry name" value="UBIQUITIN_2"/>
    <property type="match status" value="1"/>
</dbReference>
<dbReference type="Gene3D" id="1.10.510.10">
    <property type="entry name" value="Transferase(Phosphotransferase) domain 1"/>
    <property type="match status" value="1"/>
</dbReference>
<dbReference type="InterPro" id="IPR000719">
    <property type="entry name" value="Prot_kinase_dom"/>
</dbReference>
<protein>
    <submittedName>
        <fullName evidence="5">Extracellular signal-regulated kinase 2</fullName>
    </submittedName>
</protein>
<dbReference type="AlphaFoldDB" id="A0A1Q9E348"/>
<dbReference type="Pfam" id="PF00069">
    <property type="entry name" value="Pkinase"/>
    <property type="match status" value="1"/>
</dbReference>
<feature type="domain" description="Ubiquitin-like" evidence="4">
    <location>
        <begin position="3"/>
        <end position="73"/>
    </location>
</feature>
<evidence type="ECO:0000256" key="1">
    <source>
        <dbReference type="ARBA" id="ARBA00022741"/>
    </source>
</evidence>
<keyword evidence="2" id="KW-0067">ATP-binding</keyword>
<evidence type="ECO:0000259" key="3">
    <source>
        <dbReference type="PROSITE" id="PS50011"/>
    </source>
</evidence>
<dbReference type="InterPro" id="IPR011009">
    <property type="entry name" value="Kinase-like_dom_sf"/>
</dbReference>
<dbReference type="SUPFAM" id="SSF56112">
    <property type="entry name" value="Protein kinase-like (PK-like)"/>
    <property type="match status" value="1"/>
</dbReference>
<accession>A0A1Q9E348</accession>
<dbReference type="GO" id="GO:0005524">
    <property type="term" value="F:ATP binding"/>
    <property type="evidence" value="ECO:0007669"/>
    <property type="project" value="UniProtKB-KW"/>
</dbReference>
<organism evidence="5 6">
    <name type="scientific">Symbiodinium microadriaticum</name>
    <name type="common">Dinoflagellate</name>
    <name type="synonym">Zooxanthella microadriatica</name>
    <dbReference type="NCBI Taxonomy" id="2951"/>
    <lineage>
        <taxon>Eukaryota</taxon>
        <taxon>Sar</taxon>
        <taxon>Alveolata</taxon>
        <taxon>Dinophyceae</taxon>
        <taxon>Suessiales</taxon>
        <taxon>Symbiodiniaceae</taxon>
        <taxon>Symbiodinium</taxon>
    </lineage>
</organism>
<keyword evidence="5" id="KW-0808">Transferase</keyword>
<dbReference type="SUPFAM" id="SSF54236">
    <property type="entry name" value="Ubiquitin-like"/>
    <property type="match status" value="1"/>
</dbReference>
<comment type="caution">
    <text evidence="5">The sequence shown here is derived from an EMBL/GenBank/DDBJ whole genome shotgun (WGS) entry which is preliminary data.</text>
</comment>
<dbReference type="InterPro" id="IPR029071">
    <property type="entry name" value="Ubiquitin-like_domsf"/>
</dbReference>
<dbReference type="PROSITE" id="PS50011">
    <property type="entry name" value="PROTEIN_KINASE_DOM"/>
    <property type="match status" value="1"/>
</dbReference>